<evidence type="ECO:0000313" key="2">
    <source>
        <dbReference type="EMBL" id="KAK7083983.1"/>
    </source>
</evidence>
<accession>A0AAN8XQV6</accession>
<dbReference type="AlphaFoldDB" id="A0AAN8XQV6"/>
<dbReference type="EMBL" id="JAXCGZ010002375">
    <property type="protein sequence ID" value="KAK7083983.1"/>
    <property type="molecule type" value="Genomic_DNA"/>
</dbReference>
<feature type="signal peptide" evidence="1">
    <location>
        <begin position="1"/>
        <end position="25"/>
    </location>
</feature>
<evidence type="ECO:0000256" key="1">
    <source>
        <dbReference type="SAM" id="SignalP"/>
    </source>
</evidence>
<organism evidence="2 3">
    <name type="scientific">Halocaridina rubra</name>
    <name type="common">Hawaiian red shrimp</name>
    <dbReference type="NCBI Taxonomy" id="373956"/>
    <lineage>
        <taxon>Eukaryota</taxon>
        <taxon>Metazoa</taxon>
        <taxon>Ecdysozoa</taxon>
        <taxon>Arthropoda</taxon>
        <taxon>Crustacea</taxon>
        <taxon>Multicrustacea</taxon>
        <taxon>Malacostraca</taxon>
        <taxon>Eumalacostraca</taxon>
        <taxon>Eucarida</taxon>
        <taxon>Decapoda</taxon>
        <taxon>Pleocyemata</taxon>
        <taxon>Caridea</taxon>
        <taxon>Atyoidea</taxon>
        <taxon>Atyidae</taxon>
        <taxon>Halocaridina</taxon>
    </lineage>
</organism>
<protein>
    <submittedName>
        <fullName evidence="2">Uncharacterized protein</fullName>
    </submittedName>
</protein>
<feature type="chain" id="PRO_5042975582" evidence="1">
    <location>
        <begin position="26"/>
        <end position="136"/>
    </location>
</feature>
<name>A0AAN8XQV6_HALRR</name>
<reference evidence="2 3" key="1">
    <citation type="submission" date="2023-11" db="EMBL/GenBank/DDBJ databases">
        <title>Halocaridina rubra genome assembly.</title>
        <authorList>
            <person name="Smith C."/>
        </authorList>
    </citation>
    <scope>NUCLEOTIDE SEQUENCE [LARGE SCALE GENOMIC DNA]</scope>
    <source>
        <strain evidence="2">EP-1</strain>
        <tissue evidence="2">Whole</tissue>
    </source>
</reference>
<evidence type="ECO:0000313" key="3">
    <source>
        <dbReference type="Proteomes" id="UP001381693"/>
    </source>
</evidence>
<keyword evidence="3" id="KW-1185">Reference proteome</keyword>
<proteinExistence type="predicted"/>
<dbReference type="Proteomes" id="UP001381693">
    <property type="component" value="Unassembled WGS sequence"/>
</dbReference>
<sequence length="136" mass="15606">MTSQRNLRLLWLSFVLFWMTSDSNCLPVEQQEAIPSTTEIPRVNNPVYNVWEYAYIHDGPINTRATSHQSTTQREESRGNQCLWAIVSCCTAHSNYERDNCFDALGCPGAWFQNLCSDEYIQVANNQVFSIFSGKK</sequence>
<comment type="caution">
    <text evidence="2">The sequence shown here is derived from an EMBL/GenBank/DDBJ whole genome shotgun (WGS) entry which is preliminary data.</text>
</comment>
<keyword evidence="1" id="KW-0732">Signal</keyword>
<gene>
    <name evidence="2" type="ORF">SK128_009159</name>
</gene>